<dbReference type="Proteomes" id="UP000054937">
    <property type="component" value="Unassembled WGS sequence"/>
</dbReference>
<feature type="coiled-coil region" evidence="1">
    <location>
        <begin position="31"/>
        <end position="148"/>
    </location>
</feature>
<keyword evidence="1" id="KW-0175">Coiled coil</keyword>
<reference evidence="2 3" key="1">
    <citation type="journal article" date="2015" name="Sci. Rep.">
        <title>Genome of the facultative scuticociliatosis pathogen Pseudocohnilembus persalinus provides insight into its virulence through horizontal gene transfer.</title>
        <authorList>
            <person name="Xiong J."/>
            <person name="Wang G."/>
            <person name="Cheng J."/>
            <person name="Tian M."/>
            <person name="Pan X."/>
            <person name="Warren A."/>
            <person name="Jiang C."/>
            <person name="Yuan D."/>
            <person name="Miao W."/>
        </authorList>
    </citation>
    <scope>NUCLEOTIDE SEQUENCE [LARGE SCALE GENOMIC DNA]</scope>
    <source>
        <strain evidence="2">36N120E</strain>
    </source>
</reference>
<dbReference type="InParanoid" id="A0A0V0QKD3"/>
<sequence>MPCNILLNYLEQKKSQQNQNQNQNLDACLEVKCLLEELQNTEIILNEVKKRCQEQIREILEMGLFQYYDQEIDNLNQVLKEKERVIQEREKISEFEAESLEHFQEQNRNLQGQLVQLERENEANSINFLKAKQDNQILRENLEMMQKKFPEVQSVKENLDFLQQDQYFISN</sequence>
<organism evidence="2 3">
    <name type="scientific">Pseudocohnilembus persalinus</name>
    <name type="common">Ciliate</name>
    <dbReference type="NCBI Taxonomy" id="266149"/>
    <lineage>
        <taxon>Eukaryota</taxon>
        <taxon>Sar</taxon>
        <taxon>Alveolata</taxon>
        <taxon>Ciliophora</taxon>
        <taxon>Intramacronucleata</taxon>
        <taxon>Oligohymenophorea</taxon>
        <taxon>Scuticociliatia</taxon>
        <taxon>Philasterida</taxon>
        <taxon>Pseudocohnilembidae</taxon>
        <taxon>Pseudocohnilembus</taxon>
    </lineage>
</organism>
<evidence type="ECO:0000313" key="3">
    <source>
        <dbReference type="Proteomes" id="UP000054937"/>
    </source>
</evidence>
<gene>
    <name evidence="2" type="ORF">PPERSA_02229</name>
</gene>
<dbReference type="AlphaFoldDB" id="A0A0V0QKD3"/>
<protein>
    <submittedName>
        <fullName evidence="2">Uncharacterized protein</fullName>
    </submittedName>
</protein>
<evidence type="ECO:0000256" key="1">
    <source>
        <dbReference type="SAM" id="Coils"/>
    </source>
</evidence>
<proteinExistence type="predicted"/>
<dbReference type="EMBL" id="LDAU01000152">
    <property type="protein sequence ID" value="KRX02739.1"/>
    <property type="molecule type" value="Genomic_DNA"/>
</dbReference>
<evidence type="ECO:0000313" key="2">
    <source>
        <dbReference type="EMBL" id="KRX02739.1"/>
    </source>
</evidence>
<keyword evidence="3" id="KW-1185">Reference proteome</keyword>
<accession>A0A0V0QKD3</accession>
<name>A0A0V0QKD3_PSEPJ</name>
<comment type="caution">
    <text evidence="2">The sequence shown here is derived from an EMBL/GenBank/DDBJ whole genome shotgun (WGS) entry which is preliminary data.</text>
</comment>